<feature type="domain" description="Aminoglycoside phosphotransferase" evidence="6">
    <location>
        <begin position="26"/>
        <end position="234"/>
    </location>
</feature>
<accession>A0A942DZ38</accession>
<keyword evidence="3" id="KW-0547">Nucleotide-binding</keyword>
<sequence>MQAAEDEVLAGLSALGLLQLGERPVLEPLGGGVSSEIWKVSTAAGDLCVKRALARLKVAAVWEAPLERSHFEAEWMRVAGEIRPDNVPELIAEDVKRHLVVMRYLPPKQYRLWKSMLRDGEADVACAVEVGRVLAAIHAATADDPAIARRFPTDAAFHAIRLEPYLEATARVHAEAAPRLMQLSAATAATRRCLVHGDVSPKNMLVGPHGPVILDAECAWFGEPAFDLAFVLNHLLLKCLWTPSASAGFLACFEALWQAYAAGVTWEPPASIDARVAALLPGLMLARIDGKSPVEYITASAQKDKVRGFTIPLLREPVGRPIEIAERWREELA</sequence>
<dbReference type="AlphaFoldDB" id="A0A942DZ38"/>
<evidence type="ECO:0000256" key="4">
    <source>
        <dbReference type="ARBA" id="ARBA00022777"/>
    </source>
</evidence>
<comment type="similarity">
    <text evidence="1">Belongs to the methylthioribose kinase family.</text>
</comment>
<dbReference type="PANTHER" id="PTHR34273:SF2">
    <property type="entry name" value="METHYLTHIORIBOSE KINASE"/>
    <property type="match status" value="1"/>
</dbReference>
<dbReference type="Pfam" id="PF01636">
    <property type="entry name" value="APH"/>
    <property type="match status" value="1"/>
</dbReference>
<dbReference type="EMBL" id="JAGWCR010000008">
    <property type="protein sequence ID" value="MBS3650053.1"/>
    <property type="molecule type" value="Genomic_DNA"/>
</dbReference>
<keyword evidence="2" id="KW-0808">Transferase</keyword>
<evidence type="ECO:0000256" key="5">
    <source>
        <dbReference type="ARBA" id="ARBA00022840"/>
    </source>
</evidence>
<dbReference type="RefSeq" id="WP_188255616.1">
    <property type="nucleotide sequence ID" value="NZ_JABVCF010000008.1"/>
</dbReference>
<dbReference type="PANTHER" id="PTHR34273">
    <property type="entry name" value="METHYLTHIORIBOSE KINASE"/>
    <property type="match status" value="1"/>
</dbReference>
<evidence type="ECO:0000256" key="1">
    <source>
        <dbReference type="ARBA" id="ARBA00010165"/>
    </source>
</evidence>
<proteinExistence type="inferred from homology"/>
<keyword evidence="4" id="KW-0418">Kinase</keyword>
<evidence type="ECO:0000256" key="2">
    <source>
        <dbReference type="ARBA" id="ARBA00022679"/>
    </source>
</evidence>
<dbReference type="GO" id="GO:0005524">
    <property type="term" value="F:ATP binding"/>
    <property type="evidence" value="ECO:0007669"/>
    <property type="project" value="UniProtKB-KW"/>
</dbReference>
<organism evidence="7 8">
    <name type="scientific">Pseudaminobacter soli</name>
    <name type="common">ex Zhang et al. 2022</name>
    <dbReference type="NCBI Taxonomy" id="2831468"/>
    <lineage>
        <taxon>Bacteria</taxon>
        <taxon>Pseudomonadati</taxon>
        <taxon>Pseudomonadota</taxon>
        <taxon>Alphaproteobacteria</taxon>
        <taxon>Hyphomicrobiales</taxon>
        <taxon>Phyllobacteriaceae</taxon>
        <taxon>Pseudaminobacter</taxon>
    </lineage>
</organism>
<keyword evidence="8" id="KW-1185">Reference proteome</keyword>
<dbReference type="SUPFAM" id="SSF56112">
    <property type="entry name" value="Protein kinase-like (PK-like)"/>
    <property type="match status" value="1"/>
</dbReference>
<name>A0A942DZ38_9HYPH</name>
<dbReference type="GO" id="GO:0016301">
    <property type="term" value="F:kinase activity"/>
    <property type="evidence" value="ECO:0007669"/>
    <property type="project" value="UniProtKB-KW"/>
</dbReference>
<dbReference type="InterPro" id="IPR011009">
    <property type="entry name" value="Kinase-like_dom_sf"/>
</dbReference>
<dbReference type="Gene3D" id="3.90.1200.10">
    <property type="match status" value="1"/>
</dbReference>
<evidence type="ECO:0000313" key="7">
    <source>
        <dbReference type="EMBL" id="MBS3650053.1"/>
    </source>
</evidence>
<evidence type="ECO:0000256" key="3">
    <source>
        <dbReference type="ARBA" id="ARBA00022741"/>
    </source>
</evidence>
<comment type="caution">
    <text evidence="7">The sequence shown here is derived from an EMBL/GenBank/DDBJ whole genome shotgun (WGS) entry which is preliminary data.</text>
</comment>
<protein>
    <submittedName>
        <fullName evidence="7">Aminoglycoside phosphotransferase family protein</fullName>
    </submittedName>
</protein>
<evidence type="ECO:0000313" key="8">
    <source>
        <dbReference type="Proteomes" id="UP000680348"/>
    </source>
</evidence>
<dbReference type="Proteomes" id="UP000680348">
    <property type="component" value="Unassembled WGS sequence"/>
</dbReference>
<evidence type="ECO:0000259" key="6">
    <source>
        <dbReference type="Pfam" id="PF01636"/>
    </source>
</evidence>
<gene>
    <name evidence="7" type="ORF">KEU06_15685</name>
</gene>
<dbReference type="Gene3D" id="3.30.200.20">
    <property type="entry name" value="Phosphorylase Kinase, domain 1"/>
    <property type="match status" value="1"/>
</dbReference>
<reference evidence="7" key="1">
    <citation type="submission" date="2021-04" db="EMBL/GenBank/DDBJ databases">
        <title>Pseudaminobacter soli sp. nov., isolated from paddy soil contaminated by heavy metals.</title>
        <authorList>
            <person name="Zhang K."/>
        </authorList>
    </citation>
    <scope>NUCLEOTIDE SEQUENCE</scope>
    <source>
        <strain evidence="7">19-2017</strain>
    </source>
</reference>
<keyword evidence="5" id="KW-0067">ATP-binding</keyword>
<dbReference type="InterPro" id="IPR002575">
    <property type="entry name" value="Aminoglycoside_PTrfase"/>
</dbReference>